<comment type="caution">
    <text evidence="2">The sequence shown here is derived from an EMBL/GenBank/DDBJ whole genome shotgun (WGS) entry which is preliminary data.</text>
</comment>
<dbReference type="Proteomes" id="UP000299102">
    <property type="component" value="Unassembled WGS sequence"/>
</dbReference>
<sequence length="107" mass="11871">MSTQAELRKKARRFRVVKILPFFTNIPPETDFFLSRADFALIAAAQDMSAGQLQVAVAHVKVKMVGRFESLIHGMLSSWVLVLCTAILYSLPSAYVAIALMIVQTTL</sequence>
<gene>
    <name evidence="2" type="ORF">EVAR_51944_1</name>
</gene>
<evidence type="ECO:0000256" key="1">
    <source>
        <dbReference type="SAM" id="Phobius"/>
    </source>
</evidence>
<accession>A0A4C1YLY8</accession>
<keyword evidence="1" id="KW-0812">Transmembrane</keyword>
<name>A0A4C1YLY8_EUMVA</name>
<keyword evidence="1" id="KW-1133">Transmembrane helix</keyword>
<dbReference type="EMBL" id="BGZK01001245">
    <property type="protein sequence ID" value="GBP75355.1"/>
    <property type="molecule type" value="Genomic_DNA"/>
</dbReference>
<protein>
    <submittedName>
        <fullName evidence="2">Uncharacterized protein</fullName>
    </submittedName>
</protein>
<evidence type="ECO:0000313" key="2">
    <source>
        <dbReference type="EMBL" id="GBP75355.1"/>
    </source>
</evidence>
<evidence type="ECO:0000313" key="3">
    <source>
        <dbReference type="Proteomes" id="UP000299102"/>
    </source>
</evidence>
<keyword evidence="1" id="KW-0472">Membrane</keyword>
<keyword evidence="3" id="KW-1185">Reference proteome</keyword>
<dbReference type="AlphaFoldDB" id="A0A4C1YLY8"/>
<organism evidence="2 3">
    <name type="scientific">Eumeta variegata</name>
    <name type="common">Bagworm moth</name>
    <name type="synonym">Eumeta japonica</name>
    <dbReference type="NCBI Taxonomy" id="151549"/>
    <lineage>
        <taxon>Eukaryota</taxon>
        <taxon>Metazoa</taxon>
        <taxon>Ecdysozoa</taxon>
        <taxon>Arthropoda</taxon>
        <taxon>Hexapoda</taxon>
        <taxon>Insecta</taxon>
        <taxon>Pterygota</taxon>
        <taxon>Neoptera</taxon>
        <taxon>Endopterygota</taxon>
        <taxon>Lepidoptera</taxon>
        <taxon>Glossata</taxon>
        <taxon>Ditrysia</taxon>
        <taxon>Tineoidea</taxon>
        <taxon>Psychidae</taxon>
        <taxon>Oiketicinae</taxon>
        <taxon>Eumeta</taxon>
    </lineage>
</organism>
<feature type="transmembrane region" description="Helical" evidence="1">
    <location>
        <begin position="79"/>
        <end position="103"/>
    </location>
</feature>
<proteinExistence type="predicted"/>
<reference evidence="2 3" key="1">
    <citation type="journal article" date="2019" name="Commun. Biol.">
        <title>The bagworm genome reveals a unique fibroin gene that provides high tensile strength.</title>
        <authorList>
            <person name="Kono N."/>
            <person name="Nakamura H."/>
            <person name="Ohtoshi R."/>
            <person name="Tomita M."/>
            <person name="Numata K."/>
            <person name="Arakawa K."/>
        </authorList>
    </citation>
    <scope>NUCLEOTIDE SEQUENCE [LARGE SCALE GENOMIC DNA]</scope>
</reference>